<dbReference type="Pfam" id="PF02517">
    <property type="entry name" value="Rce1-like"/>
    <property type="match status" value="1"/>
</dbReference>
<organism evidence="3 4">
    <name type="scientific">Apibacter muscae</name>
    <dbReference type="NCBI Taxonomy" id="2509004"/>
    <lineage>
        <taxon>Bacteria</taxon>
        <taxon>Pseudomonadati</taxon>
        <taxon>Bacteroidota</taxon>
        <taxon>Flavobacteriia</taxon>
        <taxon>Flavobacteriales</taxon>
        <taxon>Weeksellaceae</taxon>
        <taxon>Apibacter</taxon>
    </lineage>
</organism>
<accession>A0A563D9M8</accession>
<sequence>MNNYLKLNGYEIALYLIIFFIGGNLIGAILGGLALLLNINTYVVIPIATLLSYGLVYFSYSNLKKRSKKEIFKINYSLKNFKYFPLIIIIFIGQFFISEFISSLIPTEGKIFGKLYQSMSYGLLGNFEKYPWITFFSICILAPFLEEIFFRGFLLKGMLNNQVKPYKAIIISALLFGGIHFYPWQIVGGFFAGIVLGLSFYKTGSLLICTLLHFLNNFLGFLLFMKYHQLEMPTLGLNEYLTFFIGILIVIFFGYIYLKQTKNYEWRSF</sequence>
<dbReference type="RefSeq" id="WP_146293131.1">
    <property type="nucleotide sequence ID" value="NZ_SELH01000025.1"/>
</dbReference>
<dbReference type="GO" id="GO:0004175">
    <property type="term" value="F:endopeptidase activity"/>
    <property type="evidence" value="ECO:0007669"/>
    <property type="project" value="UniProtKB-ARBA"/>
</dbReference>
<feature type="transmembrane region" description="Helical" evidence="1">
    <location>
        <begin position="237"/>
        <end position="258"/>
    </location>
</feature>
<dbReference type="OrthoDB" id="158986at2"/>
<dbReference type="InterPro" id="IPR003675">
    <property type="entry name" value="Rce1/LyrA-like_dom"/>
</dbReference>
<dbReference type="AlphaFoldDB" id="A0A563D9M8"/>
<evidence type="ECO:0000313" key="4">
    <source>
        <dbReference type="Proteomes" id="UP000319499"/>
    </source>
</evidence>
<reference evidence="3 4" key="1">
    <citation type="submission" date="2019-02" db="EMBL/GenBank/DDBJ databases">
        <title>Apibacter muscae sp. nov.: a novel member of the house fly microbiota.</title>
        <authorList>
            <person name="Park R."/>
        </authorList>
    </citation>
    <scope>NUCLEOTIDE SEQUENCE [LARGE SCALE GENOMIC DNA]</scope>
    <source>
        <strain evidence="3 4">AL1</strain>
    </source>
</reference>
<evidence type="ECO:0000259" key="2">
    <source>
        <dbReference type="Pfam" id="PF02517"/>
    </source>
</evidence>
<evidence type="ECO:0000313" key="3">
    <source>
        <dbReference type="EMBL" id="TWP26621.1"/>
    </source>
</evidence>
<comment type="caution">
    <text evidence="3">The sequence shown here is derived from an EMBL/GenBank/DDBJ whole genome shotgun (WGS) entry which is preliminary data.</text>
</comment>
<keyword evidence="3" id="KW-0378">Hydrolase</keyword>
<dbReference type="GO" id="GO:0008237">
    <property type="term" value="F:metallopeptidase activity"/>
    <property type="evidence" value="ECO:0007669"/>
    <property type="project" value="UniProtKB-KW"/>
</dbReference>
<keyword evidence="3" id="KW-0645">Protease</keyword>
<dbReference type="InterPro" id="IPR052710">
    <property type="entry name" value="CAAX_protease"/>
</dbReference>
<dbReference type="Proteomes" id="UP000319499">
    <property type="component" value="Unassembled WGS sequence"/>
</dbReference>
<protein>
    <submittedName>
        <fullName evidence="3">CPBP family intramembrane metalloprotease</fullName>
    </submittedName>
</protein>
<feature type="transmembrane region" description="Helical" evidence="1">
    <location>
        <begin position="166"/>
        <end position="184"/>
    </location>
</feature>
<gene>
    <name evidence="3" type="ORF">ETU09_08645</name>
</gene>
<feature type="transmembrane region" description="Helical" evidence="1">
    <location>
        <begin position="204"/>
        <end position="225"/>
    </location>
</feature>
<keyword evidence="4" id="KW-1185">Reference proteome</keyword>
<feature type="transmembrane region" description="Helical" evidence="1">
    <location>
        <begin position="12"/>
        <end position="37"/>
    </location>
</feature>
<feature type="domain" description="CAAX prenyl protease 2/Lysostaphin resistance protein A-like" evidence="2">
    <location>
        <begin position="131"/>
        <end position="219"/>
    </location>
</feature>
<name>A0A563D9M8_9FLAO</name>
<dbReference type="GO" id="GO:0080120">
    <property type="term" value="P:CAAX-box protein maturation"/>
    <property type="evidence" value="ECO:0007669"/>
    <property type="project" value="UniProtKB-ARBA"/>
</dbReference>
<dbReference type="GO" id="GO:0006508">
    <property type="term" value="P:proteolysis"/>
    <property type="evidence" value="ECO:0007669"/>
    <property type="project" value="UniProtKB-KW"/>
</dbReference>
<feature type="transmembrane region" description="Helical" evidence="1">
    <location>
        <begin position="43"/>
        <end position="63"/>
    </location>
</feature>
<proteinExistence type="predicted"/>
<keyword evidence="1" id="KW-1133">Transmembrane helix</keyword>
<feature type="transmembrane region" description="Helical" evidence="1">
    <location>
        <begin position="132"/>
        <end position="154"/>
    </location>
</feature>
<keyword evidence="3" id="KW-0482">Metalloprotease</keyword>
<evidence type="ECO:0000256" key="1">
    <source>
        <dbReference type="SAM" id="Phobius"/>
    </source>
</evidence>
<keyword evidence="1" id="KW-0472">Membrane</keyword>
<keyword evidence="1" id="KW-0812">Transmembrane</keyword>
<feature type="transmembrane region" description="Helical" evidence="1">
    <location>
        <begin position="83"/>
        <end position="105"/>
    </location>
</feature>
<dbReference type="PANTHER" id="PTHR36435">
    <property type="entry name" value="SLR1288 PROTEIN"/>
    <property type="match status" value="1"/>
</dbReference>
<dbReference type="EMBL" id="SELH01000025">
    <property type="protein sequence ID" value="TWP26621.1"/>
    <property type="molecule type" value="Genomic_DNA"/>
</dbReference>
<dbReference type="PANTHER" id="PTHR36435:SF1">
    <property type="entry name" value="CAAX AMINO TERMINAL PROTEASE FAMILY PROTEIN"/>
    <property type="match status" value="1"/>
</dbReference>